<reference evidence="2 3" key="1">
    <citation type="submission" date="2016-12" db="EMBL/GenBank/DDBJ databases">
        <authorList>
            <person name="Song W.-J."/>
            <person name="Kurnit D.M."/>
        </authorList>
    </citation>
    <scope>NUCLEOTIDE SEQUENCE [LARGE SCALE GENOMIC DNA]</scope>
    <source>
        <strain evidence="2 3">IMCC3135</strain>
    </source>
</reference>
<dbReference type="AlphaFoldDB" id="A0A2Z2P0C9"/>
<organism evidence="2 3">
    <name type="scientific">Granulosicoccus antarcticus IMCC3135</name>
    <dbReference type="NCBI Taxonomy" id="1192854"/>
    <lineage>
        <taxon>Bacteria</taxon>
        <taxon>Pseudomonadati</taxon>
        <taxon>Pseudomonadota</taxon>
        <taxon>Gammaproteobacteria</taxon>
        <taxon>Chromatiales</taxon>
        <taxon>Granulosicoccaceae</taxon>
        <taxon>Granulosicoccus</taxon>
    </lineage>
</organism>
<keyword evidence="1" id="KW-0472">Membrane</keyword>
<evidence type="ECO:0000313" key="2">
    <source>
        <dbReference type="EMBL" id="ASJ72884.1"/>
    </source>
</evidence>
<gene>
    <name evidence="2" type="ORF">IMCC3135_13995</name>
</gene>
<accession>A0A2Z2P0C9</accession>
<evidence type="ECO:0000313" key="3">
    <source>
        <dbReference type="Proteomes" id="UP000250079"/>
    </source>
</evidence>
<dbReference type="EMBL" id="CP018632">
    <property type="protein sequence ID" value="ASJ72884.1"/>
    <property type="molecule type" value="Genomic_DNA"/>
</dbReference>
<feature type="transmembrane region" description="Helical" evidence="1">
    <location>
        <begin position="128"/>
        <end position="146"/>
    </location>
</feature>
<dbReference type="KEGG" id="gai:IMCC3135_13995"/>
<keyword evidence="1" id="KW-0812">Transmembrane</keyword>
<evidence type="ECO:0000256" key="1">
    <source>
        <dbReference type="SAM" id="Phobius"/>
    </source>
</evidence>
<protein>
    <submittedName>
        <fullName evidence="2">Uncharacterized protein</fullName>
    </submittedName>
</protein>
<proteinExistence type="predicted"/>
<sequence>MNQLSCQSCGSPLQVDGFDRRLAVVHCSHCGVLFDLTKPRTTHDTDSASHSAANVQPAQNVNVKTEDVASSRPVAAMPPGFSVTGNGQLSVRWSWRSISSLFLLGFAVLWNLLLLFKLGSTGIDLIRGVFALAGFGLLYRGLAGVLNSTTITVNENQLTVRHSPMPWYPAPTIDAASIEQLFVSEGYTQSKNGTRTPYYLLNAVLRDNASKRLSTRFSDIGQALYLEQEFERVLHIRDRSVAGEVRGTIRNI</sequence>
<feature type="transmembrane region" description="Helical" evidence="1">
    <location>
        <begin position="98"/>
        <end position="116"/>
    </location>
</feature>
<keyword evidence="3" id="KW-1185">Reference proteome</keyword>
<name>A0A2Z2P0C9_9GAMM</name>
<dbReference type="Proteomes" id="UP000250079">
    <property type="component" value="Chromosome"/>
</dbReference>
<keyword evidence="1" id="KW-1133">Transmembrane helix</keyword>